<feature type="non-terminal residue" evidence="2">
    <location>
        <position position="1"/>
    </location>
</feature>
<sequence length="392" mass="40482">LTRLSHLGPILQSPPSALAQSTVPRELAPPVSGGDSVVVAPPAASVTPLAAPAPSGLPRNTKSVTVKLPVDDDNDGDADVPARARGLDQTPRKAQPAVKQASGPTQMDAPPEQSGAATNIGAISGSPVRFKPSNAVKNLSTVLQGPAELAAVLRPFTHELCDVPVQSYIVGIGGKHSGAGLAGAASRDAAAGRLFGAAYKLSAVAAAVVGNRDNVAKLAALGQDVLRAVDAAGQKGAVPTAALEALEQQLHASCETAVVFTKDGWLLHMACNERIKADFDRRHNALCEELEAAGLKAPGIARGDYLDVNRNLRRTLKRIGAGNIAQGIKSIGGDPRSDSVREVASLLGVEPEAVARELAALPAGVNVKGYYNRMVQHGAQLAPLQYQAVFEW</sequence>
<name>A0A2J8A3H1_9CHLO</name>
<gene>
    <name evidence="2" type="ORF">TSOC_006485</name>
</gene>
<evidence type="ECO:0000313" key="2">
    <source>
        <dbReference type="EMBL" id="PNH07075.1"/>
    </source>
</evidence>
<dbReference type="Proteomes" id="UP000236333">
    <property type="component" value="Unassembled WGS sequence"/>
</dbReference>
<evidence type="ECO:0000256" key="1">
    <source>
        <dbReference type="SAM" id="MobiDB-lite"/>
    </source>
</evidence>
<keyword evidence="3" id="KW-1185">Reference proteome</keyword>
<proteinExistence type="predicted"/>
<organism evidence="2 3">
    <name type="scientific">Tetrabaena socialis</name>
    <dbReference type="NCBI Taxonomy" id="47790"/>
    <lineage>
        <taxon>Eukaryota</taxon>
        <taxon>Viridiplantae</taxon>
        <taxon>Chlorophyta</taxon>
        <taxon>core chlorophytes</taxon>
        <taxon>Chlorophyceae</taxon>
        <taxon>CS clade</taxon>
        <taxon>Chlamydomonadales</taxon>
        <taxon>Tetrabaenaceae</taxon>
        <taxon>Tetrabaena</taxon>
    </lineage>
</organism>
<reference evidence="2 3" key="1">
    <citation type="journal article" date="2017" name="Mol. Biol. Evol.">
        <title>The 4-celled Tetrabaena socialis nuclear genome reveals the essential components for genetic control of cell number at the origin of multicellularity in the volvocine lineage.</title>
        <authorList>
            <person name="Featherston J."/>
            <person name="Arakaki Y."/>
            <person name="Hanschen E.R."/>
            <person name="Ferris P.J."/>
            <person name="Michod R.E."/>
            <person name="Olson B.J.S.C."/>
            <person name="Nozaki H."/>
            <person name="Durand P.M."/>
        </authorList>
    </citation>
    <scope>NUCLEOTIDE SEQUENCE [LARGE SCALE GENOMIC DNA]</scope>
    <source>
        <strain evidence="2 3">NIES-571</strain>
    </source>
</reference>
<feature type="region of interest" description="Disordered" evidence="1">
    <location>
        <begin position="47"/>
        <end position="123"/>
    </location>
</feature>
<evidence type="ECO:0000313" key="3">
    <source>
        <dbReference type="Proteomes" id="UP000236333"/>
    </source>
</evidence>
<feature type="compositionally biased region" description="Polar residues" evidence="1">
    <location>
        <begin position="13"/>
        <end position="23"/>
    </location>
</feature>
<feature type="non-terminal residue" evidence="2">
    <location>
        <position position="392"/>
    </location>
</feature>
<dbReference type="AlphaFoldDB" id="A0A2J8A3H1"/>
<comment type="caution">
    <text evidence="2">The sequence shown here is derived from an EMBL/GenBank/DDBJ whole genome shotgun (WGS) entry which is preliminary data.</text>
</comment>
<accession>A0A2J8A3H1</accession>
<feature type="region of interest" description="Disordered" evidence="1">
    <location>
        <begin position="1"/>
        <end position="35"/>
    </location>
</feature>
<dbReference type="EMBL" id="PGGS01000199">
    <property type="protein sequence ID" value="PNH07075.1"/>
    <property type="molecule type" value="Genomic_DNA"/>
</dbReference>
<protein>
    <submittedName>
        <fullName evidence="2">Uncharacterized protein</fullName>
    </submittedName>
</protein>